<reference evidence="2" key="1">
    <citation type="submission" date="2023-06" db="EMBL/GenBank/DDBJ databases">
        <title>Genome-scale phylogeny and comparative genomics of the fungal order Sordariales.</title>
        <authorList>
            <consortium name="Lawrence Berkeley National Laboratory"/>
            <person name="Hensen N."/>
            <person name="Bonometti L."/>
            <person name="Westerberg I."/>
            <person name="Brannstrom I.O."/>
            <person name="Guillou S."/>
            <person name="Cros-Aarteil S."/>
            <person name="Calhoun S."/>
            <person name="Haridas S."/>
            <person name="Kuo A."/>
            <person name="Mondo S."/>
            <person name="Pangilinan J."/>
            <person name="Riley R."/>
            <person name="Labutti K."/>
            <person name="Andreopoulos B."/>
            <person name="Lipzen A."/>
            <person name="Chen C."/>
            <person name="Yanf M."/>
            <person name="Daum C."/>
            <person name="Ng V."/>
            <person name="Clum A."/>
            <person name="Steindorff A."/>
            <person name="Ohm R."/>
            <person name="Martin F."/>
            <person name="Silar P."/>
            <person name="Natvig D."/>
            <person name="Lalanne C."/>
            <person name="Gautier V."/>
            <person name="Ament-Velasquez S.L."/>
            <person name="Kruys A."/>
            <person name="Hutchinson M.I."/>
            <person name="Powell A.J."/>
            <person name="Barry K."/>
            <person name="Miller A.N."/>
            <person name="Grigoriev I.V."/>
            <person name="Debuchy R."/>
            <person name="Gladieux P."/>
            <person name="Thoren M.H."/>
            <person name="Johannesson H."/>
        </authorList>
    </citation>
    <scope>NUCLEOTIDE SEQUENCE</scope>
    <source>
        <strain evidence="2">CBS 606.72</strain>
    </source>
</reference>
<evidence type="ECO:0000313" key="3">
    <source>
        <dbReference type="Proteomes" id="UP001175000"/>
    </source>
</evidence>
<feature type="signal peptide" evidence="1">
    <location>
        <begin position="1"/>
        <end position="20"/>
    </location>
</feature>
<evidence type="ECO:0000313" key="2">
    <source>
        <dbReference type="EMBL" id="KAK0618916.1"/>
    </source>
</evidence>
<name>A0AA39WP22_9PEZI</name>
<dbReference type="AlphaFoldDB" id="A0AA39WP22"/>
<feature type="chain" id="PRO_5041295348" evidence="1">
    <location>
        <begin position="21"/>
        <end position="581"/>
    </location>
</feature>
<keyword evidence="1" id="KW-0732">Signal</keyword>
<sequence length="581" mass="64680">MPSLNPLLWLLAIALPFALPLSTPPNPQDFSVYAFSQSDVMWDDDPQVYALLPDVTIRAIGKWSTNGTKASDYNFAQIARYHNHNITFMGSGTASVIFPHDFPTLEIYDDMSTYDAEGNPVPHDEFGFPVPARRGNLFNPSYRNYLLSWAKLQIDGGVDGINFDEVNGGYSGGQKWGFNGNEGFDDYTLADFNRYLLAKYPDFTIADWQGRFAMTPENILSETFPPDDLLNNFNYRSYLQHHNWSHNPLASTNPLSAEWGKVTSNRVYPDTSFLPTYIRFYWTSLTTTLRDHSLSQRNRTLLISSNGIWPGVSFNSVGLYPWNPDEVTPDFRGADYVPVLTTTSPNGTISTHLNGSKSLKSQFRYLKSLHRNITSSPTNPSDDNETPIAIFIDWPNDMMTNYQSLPANEKNDYWRIFGAEAYANGLFPAFHLKDTVGGMTAKEAGILEFLVGYAGFFRRNGGFFTRNVPVDMVLGEVKEEVGFGGEGKERLVGSVLVQMGSGRQTVHIVNHDYEMGVMRAAEGVVVEVGIGVVGGCPKAVEVVSPDFAVGEVRAGKATCEGGKVKVEIGRVIYYSVLVFRM</sequence>
<protein>
    <submittedName>
        <fullName evidence="2">Uncharacterized protein</fullName>
    </submittedName>
</protein>
<proteinExistence type="predicted"/>
<dbReference type="EMBL" id="JAULSU010000004">
    <property type="protein sequence ID" value="KAK0618916.1"/>
    <property type="molecule type" value="Genomic_DNA"/>
</dbReference>
<organism evidence="2 3">
    <name type="scientific">Immersiella caudata</name>
    <dbReference type="NCBI Taxonomy" id="314043"/>
    <lineage>
        <taxon>Eukaryota</taxon>
        <taxon>Fungi</taxon>
        <taxon>Dikarya</taxon>
        <taxon>Ascomycota</taxon>
        <taxon>Pezizomycotina</taxon>
        <taxon>Sordariomycetes</taxon>
        <taxon>Sordariomycetidae</taxon>
        <taxon>Sordariales</taxon>
        <taxon>Lasiosphaeriaceae</taxon>
        <taxon>Immersiella</taxon>
    </lineage>
</organism>
<keyword evidence="3" id="KW-1185">Reference proteome</keyword>
<comment type="caution">
    <text evidence="2">The sequence shown here is derived from an EMBL/GenBank/DDBJ whole genome shotgun (WGS) entry which is preliminary data.</text>
</comment>
<gene>
    <name evidence="2" type="ORF">B0T14DRAFT_565823</name>
</gene>
<evidence type="ECO:0000256" key="1">
    <source>
        <dbReference type="SAM" id="SignalP"/>
    </source>
</evidence>
<dbReference type="Proteomes" id="UP001175000">
    <property type="component" value="Unassembled WGS sequence"/>
</dbReference>
<accession>A0AA39WP22</accession>